<reference evidence="4 5" key="1">
    <citation type="journal article" date="2018" name="Sci. Rep.">
        <title>Characterisation of pathogen-specific regions and novel effector candidates in Fusarium oxysporum f. sp. cepae.</title>
        <authorList>
            <person name="Armitage A.D."/>
            <person name="Taylor A."/>
            <person name="Sobczyk M.K."/>
            <person name="Baxter L."/>
            <person name="Greenfield B.P."/>
            <person name="Bates H.J."/>
            <person name="Wilson F."/>
            <person name="Jackson A.C."/>
            <person name="Ott S."/>
            <person name="Harrison R.J."/>
            <person name="Clarkson J.P."/>
        </authorList>
    </citation>
    <scope>NUCLEOTIDE SEQUENCE [LARGE SCALE GENOMIC DNA]</scope>
    <source>
        <strain evidence="4 5">Fp_A8</strain>
    </source>
</reference>
<dbReference type="Pfam" id="PF00106">
    <property type="entry name" value="adh_short"/>
    <property type="match status" value="2"/>
</dbReference>
<dbReference type="Gene3D" id="3.40.50.720">
    <property type="entry name" value="NAD(P)-binding Rossmann-like Domain"/>
    <property type="match status" value="2"/>
</dbReference>
<sequence>MLPPNATDYVSSLLTEAHELSQPLLDGLSTSPLTIPVSLASVLGLGYFANKILVSRALNHSTKAYFDWNKEIVLVTGGSGGIGGETVQQLASKGIRVVVLDVLALTYKPRELPLLMEGEVGEPTVVVANAGVCRGKPLLKATKQDIDLTIGVNTLGLIWTIKTFLPAMVSCNHGHLLIVASQTGYLATVGITDYAASKSAAIAIYEGLHTEIKHVHKATAVRLSCVSPSHVQTQMFTGVKSVPGMSTMTTEYLADKICGILLSGRGQNIIVPAAAGMSPWVRVLPSWVRVLLQDAAAPAFTDLRPHDPFKQTA</sequence>
<evidence type="ECO:0000256" key="1">
    <source>
        <dbReference type="ARBA" id="ARBA00006484"/>
    </source>
</evidence>
<dbReference type="SUPFAM" id="SSF51735">
    <property type="entry name" value="NAD(P)-binding Rossmann-fold domains"/>
    <property type="match status" value="1"/>
</dbReference>
<gene>
    <name evidence="4" type="ORF">BFJ72_g3536</name>
</gene>
<evidence type="ECO:0000313" key="5">
    <source>
        <dbReference type="Proteomes" id="UP000283569"/>
    </source>
</evidence>
<dbReference type="EMBL" id="MRDB01000009">
    <property type="protein sequence ID" value="RKL44885.1"/>
    <property type="molecule type" value="Genomic_DNA"/>
</dbReference>
<accession>A0A420TTI5</accession>
<protein>
    <recommendedName>
        <fullName evidence="6">Short-chain dehydrogenase/reductase family 16C member 6</fullName>
    </recommendedName>
</protein>
<comment type="similarity">
    <text evidence="1">Belongs to the short-chain dehydrogenases/reductases (SDR) family.</text>
</comment>
<dbReference type="InterPro" id="IPR036291">
    <property type="entry name" value="NAD(P)-bd_dom_sf"/>
</dbReference>
<dbReference type="PRINTS" id="PR00081">
    <property type="entry name" value="GDHRDH"/>
</dbReference>
<proteinExistence type="inferred from homology"/>
<name>A0A420TTI5_GIBIN</name>
<evidence type="ECO:0000256" key="3">
    <source>
        <dbReference type="ARBA" id="ARBA00023002"/>
    </source>
</evidence>
<dbReference type="InterPro" id="IPR020904">
    <property type="entry name" value="Sc_DH/Rdtase_CS"/>
</dbReference>
<evidence type="ECO:0000313" key="4">
    <source>
        <dbReference type="EMBL" id="RKL44885.1"/>
    </source>
</evidence>
<dbReference type="Proteomes" id="UP000283569">
    <property type="component" value="Unassembled WGS sequence"/>
</dbReference>
<organism evidence="4 5">
    <name type="scientific">Gibberella intermedia</name>
    <name type="common">Bulb rot disease fungus</name>
    <name type="synonym">Fusarium proliferatum</name>
    <dbReference type="NCBI Taxonomy" id="948311"/>
    <lineage>
        <taxon>Eukaryota</taxon>
        <taxon>Fungi</taxon>
        <taxon>Dikarya</taxon>
        <taxon>Ascomycota</taxon>
        <taxon>Pezizomycotina</taxon>
        <taxon>Sordariomycetes</taxon>
        <taxon>Hypocreomycetidae</taxon>
        <taxon>Hypocreales</taxon>
        <taxon>Nectriaceae</taxon>
        <taxon>Fusarium</taxon>
        <taxon>Fusarium fujikuroi species complex</taxon>
    </lineage>
</organism>
<dbReference type="InterPro" id="IPR002347">
    <property type="entry name" value="SDR_fam"/>
</dbReference>
<keyword evidence="3" id="KW-0560">Oxidoreductase</keyword>
<dbReference type="PROSITE" id="PS00061">
    <property type="entry name" value="ADH_SHORT"/>
    <property type="match status" value="1"/>
</dbReference>
<comment type="caution">
    <text evidence="4">The sequence shown here is derived from an EMBL/GenBank/DDBJ whole genome shotgun (WGS) entry which is preliminary data.</text>
</comment>
<dbReference type="PANTHER" id="PTHR24322">
    <property type="entry name" value="PKSB"/>
    <property type="match status" value="1"/>
</dbReference>
<dbReference type="AlphaFoldDB" id="A0A420TTI5"/>
<keyword evidence="2" id="KW-0521">NADP</keyword>
<dbReference type="GO" id="GO:0016616">
    <property type="term" value="F:oxidoreductase activity, acting on the CH-OH group of donors, NAD or NADP as acceptor"/>
    <property type="evidence" value="ECO:0007669"/>
    <property type="project" value="TreeGrafter"/>
</dbReference>
<evidence type="ECO:0008006" key="6">
    <source>
        <dbReference type="Google" id="ProtNLM"/>
    </source>
</evidence>
<evidence type="ECO:0000256" key="2">
    <source>
        <dbReference type="ARBA" id="ARBA00022857"/>
    </source>
</evidence>
<dbReference type="PANTHER" id="PTHR24322:SF736">
    <property type="entry name" value="RETINOL DEHYDROGENASE 10"/>
    <property type="match status" value="1"/>
</dbReference>